<dbReference type="AlphaFoldDB" id="A0AAW0M0I6"/>
<comment type="caution">
    <text evidence="2">The sequence shown here is derived from an EMBL/GenBank/DDBJ whole genome shotgun (WGS) entry which is preliminary data.</text>
</comment>
<proteinExistence type="predicted"/>
<feature type="domain" description="Apple" evidence="1">
    <location>
        <begin position="89"/>
        <end position="115"/>
    </location>
</feature>
<dbReference type="GO" id="GO:0016301">
    <property type="term" value="F:kinase activity"/>
    <property type="evidence" value="ECO:0007669"/>
    <property type="project" value="UniProtKB-KW"/>
</dbReference>
<dbReference type="Proteomes" id="UP000237347">
    <property type="component" value="Unassembled WGS sequence"/>
</dbReference>
<keyword evidence="3" id="KW-1185">Reference proteome</keyword>
<dbReference type="Gene3D" id="3.30.200.20">
    <property type="entry name" value="Phosphorylase Kinase, domain 1"/>
    <property type="match status" value="1"/>
</dbReference>
<gene>
    <name evidence="2" type="ORF">CFP56_024534</name>
</gene>
<evidence type="ECO:0000313" key="2">
    <source>
        <dbReference type="EMBL" id="KAK7856234.1"/>
    </source>
</evidence>
<sequence>WGSVYGTMFGSSYSVNKDFITVPRLTIDYQDALLGFRYSTAYSYVLCISSDRSLSVGLGCLKPKLPGCRSPHDLFKGNYGSMSTNGFKFDSNLALCDCKSECMNNCSCVSYASTYDIGTGWKIKMKQKILVQEFGGRALPSTDLQIFSFESITAATNKFSTENNLGVGGFGPVYKVKS</sequence>
<name>A0AAW0M0I6_QUESU</name>
<evidence type="ECO:0000259" key="1">
    <source>
        <dbReference type="Pfam" id="PF08276"/>
    </source>
</evidence>
<dbReference type="InterPro" id="IPR003609">
    <property type="entry name" value="Pan_app"/>
</dbReference>
<dbReference type="PANTHER" id="PTHR32444">
    <property type="entry name" value="BULB-TYPE LECTIN DOMAIN-CONTAINING PROTEIN"/>
    <property type="match status" value="1"/>
</dbReference>
<dbReference type="Pfam" id="PF08276">
    <property type="entry name" value="PAN_2"/>
    <property type="match status" value="1"/>
</dbReference>
<evidence type="ECO:0000313" key="3">
    <source>
        <dbReference type="Proteomes" id="UP000237347"/>
    </source>
</evidence>
<accession>A0AAW0M0I6</accession>
<organism evidence="2 3">
    <name type="scientific">Quercus suber</name>
    <name type="common">Cork oak</name>
    <dbReference type="NCBI Taxonomy" id="58331"/>
    <lineage>
        <taxon>Eukaryota</taxon>
        <taxon>Viridiplantae</taxon>
        <taxon>Streptophyta</taxon>
        <taxon>Embryophyta</taxon>
        <taxon>Tracheophyta</taxon>
        <taxon>Spermatophyta</taxon>
        <taxon>Magnoliopsida</taxon>
        <taxon>eudicotyledons</taxon>
        <taxon>Gunneridae</taxon>
        <taxon>Pentapetalae</taxon>
        <taxon>rosids</taxon>
        <taxon>fabids</taxon>
        <taxon>Fagales</taxon>
        <taxon>Fagaceae</taxon>
        <taxon>Quercus</taxon>
    </lineage>
</organism>
<reference evidence="2 3" key="1">
    <citation type="journal article" date="2018" name="Sci. Data">
        <title>The draft genome sequence of cork oak.</title>
        <authorList>
            <person name="Ramos A.M."/>
            <person name="Usie A."/>
            <person name="Barbosa P."/>
            <person name="Barros P.M."/>
            <person name="Capote T."/>
            <person name="Chaves I."/>
            <person name="Simoes F."/>
            <person name="Abreu I."/>
            <person name="Carrasquinho I."/>
            <person name="Faro C."/>
            <person name="Guimaraes J.B."/>
            <person name="Mendonca D."/>
            <person name="Nobrega F."/>
            <person name="Rodrigues L."/>
            <person name="Saibo N.J.M."/>
            <person name="Varela M.C."/>
            <person name="Egas C."/>
            <person name="Matos J."/>
            <person name="Miguel C.M."/>
            <person name="Oliveira M.M."/>
            <person name="Ricardo C.P."/>
            <person name="Goncalves S."/>
        </authorList>
    </citation>
    <scope>NUCLEOTIDE SEQUENCE [LARGE SCALE GENOMIC DNA]</scope>
    <source>
        <strain evidence="3">cv. HL8</strain>
    </source>
</reference>
<dbReference type="PANTHER" id="PTHR32444:SF128">
    <property type="entry name" value="CURCULIN-LIKE (MANNOSE-BINDING) LECTIN FAMILY PROTEIN"/>
    <property type="match status" value="1"/>
</dbReference>
<feature type="non-terminal residue" evidence="2">
    <location>
        <position position="1"/>
    </location>
</feature>
<dbReference type="EMBL" id="PKMF04000038">
    <property type="protein sequence ID" value="KAK7856234.1"/>
    <property type="molecule type" value="Genomic_DNA"/>
</dbReference>
<protein>
    <submittedName>
        <fullName evidence="2">G-type lectin s-receptor-like serine/threonine-protein kinase</fullName>
    </submittedName>
</protein>